<protein>
    <submittedName>
        <fullName evidence="1">Uncharacterized protein</fullName>
    </submittedName>
</protein>
<keyword evidence="2" id="KW-1185">Reference proteome</keyword>
<organism evidence="1 2">
    <name type="scientific">Solanum bulbocastanum</name>
    <name type="common">Wild potato</name>
    <dbReference type="NCBI Taxonomy" id="147425"/>
    <lineage>
        <taxon>Eukaryota</taxon>
        <taxon>Viridiplantae</taxon>
        <taxon>Streptophyta</taxon>
        <taxon>Embryophyta</taxon>
        <taxon>Tracheophyta</taxon>
        <taxon>Spermatophyta</taxon>
        <taxon>Magnoliopsida</taxon>
        <taxon>eudicotyledons</taxon>
        <taxon>Gunneridae</taxon>
        <taxon>Pentapetalae</taxon>
        <taxon>asterids</taxon>
        <taxon>lamiids</taxon>
        <taxon>Solanales</taxon>
        <taxon>Solanaceae</taxon>
        <taxon>Solanoideae</taxon>
        <taxon>Solaneae</taxon>
        <taxon>Solanum</taxon>
    </lineage>
</organism>
<dbReference type="AlphaFoldDB" id="A0AAN8TDL4"/>
<comment type="caution">
    <text evidence="1">The sequence shown here is derived from an EMBL/GenBank/DDBJ whole genome shotgun (WGS) entry which is preliminary data.</text>
</comment>
<gene>
    <name evidence="1" type="ORF">RDI58_014524</name>
</gene>
<name>A0AAN8TDL4_SOLBU</name>
<accession>A0AAN8TDL4</accession>
<proteinExistence type="predicted"/>
<reference evidence="1 2" key="1">
    <citation type="submission" date="2024-02" db="EMBL/GenBank/DDBJ databases">
        <title>de novo genome assembly of Solanum bulbocastanum strain 11H21.</title>
        <authorList>
            <person name="Hosaka A.J."/>
        </authorList>
    </citation>
    <scope>NUCLEOTIDE SEQUENCE [LARGE SCALE GENOMIC DNA]</scope>
    <source>
        <tissue evidence="1">Young leaves</tissue>
    </source>
</reference>
<evidence type="ECO:0000313" key="2">
    <source>
        <dbReference type="Proteomes" id="UP001371456"/>
    </source>
</evidence>
<sequence>MRTLIRFIKARKKNLKYAPYKWSTMVEAVYRYSQP</sequence>
<dbReference type="EMBL" id="JBANQN010000006">
    <property type="protein sequence ID" value="KAK6785999.1"/>
    <property type="molecule type" value="Genomic_DNA"/>
</dbReference>
<dbReference type="Proteomes" id="UP001371456">
    <property type="component" value="Unassembled WGS sequence"/>
</dbReference>
<evidence type="ECO:0000313" key="1">
    <source>
        <dbReference type="EMBL" id="KAK6785999.1"/>
    </source>
</evidence>